<evidence type="ECO:0000313" key="1">
    <source>
        <dbReference type="EMBL" id="CAF4504218.1"/>
    </source>
</evidence>
<sequence>TLDLLYEREMAEKQQLHKLTGR</sequence>
<protein>
    <submittedName>
        <fullName evidence="1">Uncharacterized protein</fullName>
    </submittedName>
</protein>
<name>A0A8S2XJF8_9BILA</name>
<dbReference type="EMBL" id="CAJOBI010082561">
    <property type="protein sequence ID" value="CAF4504218.1"/>
    <property type="molecule type" value="Genomic_DNA"/>
</dbReference>
<reference evidence="1" key="1">
    <citation type="submission" date="2021-02" db="EMBL/GenBank/DDBJ databases">
        <authorList>
            <person name="Nowell W R."/>
        </authorList>
    </citation>
    <scope>NUCLEOTIDE SEQUENCE</scope>
</reference>
<proteinExistence type="predicted"/>
<comment type="caution">
    <text evidence="1">The sequence shown here is derived from an EMBL/GenBank/DDBJ whole genome shotgun (WGS) entry which is preliminary data.</text>
</comment>
<accession>A0A8S2XJF8</accession>
<evidence type="ECO:0000313" key="2">
    <source>
        <dbReference type="Proteomes" id="UP000676336"/>
    </source>
</evidence>
<dbReference type="Proteomes" id="UP000676336">
    <property type="component" value="Unassembled WGS sequence"/>
</dbReference>
<gene>
    <name evidence="1" type="ORF">SMN809_LOCUS35054</name>
</gene>
<feature type="non-terminal residue" evidence="1">
    <location>
        <position position="1"/>
    </location>
</feature>
<organism evidence="1 2">
    <name type="scientific">Rotaria magnacalcarata</name>
    <dbReference type="NCBI Taxonomy" id="392030"/>
    <lineage>
        <taxon>Eukaryota</taxon>
        <taxon>Metazoa</taxon>
        <taxon>Spiralia</taxon>
        <taxon>Gnathifera</taxon>
        <taxon>Rotifera</taxon>
        <taxon>Eurotatoria</taxon>
        <taxon>Bdelloidea</taxon>
        <taxon>Philodinida</taxon>
        <taxon>Philodinidae</taxon>
        <taxon>Rotaria</taxon>
    </lineage>
</organism>
<dbReference type="AlphaFoldDB" id="A0A8S2XJF8"/>